<evidence type="ECO:0000256" key="4">
    <source>
        <dbReference type="ARBA" id="ARBA00022679"/>
    </source>
</evidence>
<reference evidence="8" key="1">
    <citation type="journal article" date="2019" name="Int. J. Syst. Evol. Microbiol.">
        <title>The Global Catalogue of Microorganisms (GCM) 10K type strain sequencing project: providing services to taxonomists for standard genome sequencing and annotation.</title>
        <authorList>
            <consortium name="The Broad Institute Genomics Platform"/>
            <consortium name="The Broad Institute Genome Sequencing Center for Infectious Disease"/>
            <person name="Wu L."/>
            <person name="Ma J."/>
        </authorList>
    </citation>
    <scope>NUCLEOTIDE SEQUENCE [LARGE SCALE GENOMIC DNA]</scope>
    <source>
        <strain evidence="8">CCUG 42001</strain>
    </source>
</reference>
<comment type="catalytic activity">
    <reaction evidence="1">
        <text>dihydroxyacetone + phosphoenolpyruvate = dihydroxyacetone phosphate + pyruvate</text>
        <dbReference type="Rhea" id="RHEA:18381"/>
        <dbReference type="ChEBI" id="CHEBI:15361"/>
        <dbReference type="ChEBI" id="CHEBI:16016"/>
        <dbReference type="ChEBI" id="CHEBI:57642"/>
        <dbReference type="ChEBI" id="CHEBI:58702"/>
        <dbReference type="EC" id="2.7.1.121"/>
    </reaction>
</comment>
<keyword evidence="8" id="KW-1185">Reference proteome</keyword>
<keyword evidence="4 7" id="KW-0808">Transferase</keyword>
<dbReference type="EMBL" id="JBHSTQ010000005">
    <property type="protein sequence ID" value="MFC6386229.1"/>
    <property type="molecule type" value="Genomic_DNA"/>
</dbReference>
<dbReference type="Gene3D" id="3.40.50.510">
    <property type="entry name" value="Phosphotransferase system, mannose-type IIA component"/>
    <property type="match status" value="1"/>
</dbReference>
<dbReference type="SUPFAM" id="SSF53062">
    <property type="entry name" value="PTS system fructose IIA component-like"/>
    <property type="match status" value="1"/>
</dbReference>
<sequence>MVGIVLVSHSRKIVEGIKELASQMSKDAPVALAGGTDDDRLGTDITKISSAIHDVYSDDGVLVFFDMGSAYMNAQMALDFLEEDSSKVEIVDAAFVEGAITAIVDSGLNKSMDEIKADIASMKLGKMP</sequence>
<evidence type="ECO:0000313" key="8">
    <source>
        <dbReference type="Proteomes" id="UP001596267"/>
    </source>
</evidence>
<dbReference type="RefSeq" id="WP_253053576.1">
    <property type="nucleotide sequence ID" value="NZ_JAMXWN010000004.1"/>
</dbReference>
<dbReference type="InterPro" id="IPR004701">
    <property type="entry name" value="PTS_EIIA_man-typ"/>
</dbReference>
<name>A0ABW1WDH2_9BACL</name>
<dbReference type="PROSITE" id="PS51096">
    <property type="entry name" value="PTS_EIIA_TYPE_4"/>
    <property type="match status" value="1"/>
</dbReference>
<comment type="subunit">
    <text evidence="5">Homodimer. The dihydroxyacetone kinase complex is composed of a homodimer of DhaM, a homodimer of DhaK and the subunit DhaL.</text>
</comment>
<dbReference type="InterPro" id="IPR012844">
    <property type="entry name" value="DhaM_N"/>
</dbReference>
<feature type="domain" description="PTS EIIA type-4" evidence="6">
    <location>
        <begin position="1"/>
        <end position="128"/>
    </location>
</feature>
<gene>
    <name evidence="7" type="primary">dhaM</name>
    <name evidence="7" type="ORF">ACFP7A_06430</name>
</gene>
<protein>
    <recommendedName>
        <fullName evidence="3">phosphoenolpyruvate--glycerone phosphotransferase</fullName>
        <ecNumber evidence="3">2.7.1.121</ecNumber>
    </recommendedName>
</protein>
<dbReference type="PANTHER" id="PTHR38594:SF1">
    <property type="entry name" value="PEP-DEPENDENT DIHYDROXYACETONE KINASE, PHOSPHORYL DONOR SUBUNIT DHAM"/>
    <property type="match status" value="1"/>
</dbReference>
<dbReference type="InterPro" id="IPR036662">
    <property type="entry name" value="PTS_EIIA_man-typ_sf"/>
</dbReference>
<dbReference type="PANTHER" id="PTHR38594">
    <property type="entry name" value="PEP-DEPENDENT DIHYDROXYACETONE KINASE, PHOSPHORYL DONOR SUBUNIT DHAM"/>
    <property type="match status" value="1"/>
</dbReference>
<comment type="caution">
    <text evidence="7">The sequence shown here is derived from an EMBL/GenBank/DDBJ whole genome shotgun (WGS) entry which is preliminary data.</text>
</comment>
<comment type="function">
    <text evidence="2">Component of the dihydroxyacetone kinase complex, which is responsible for the phosphoenolpyruvate (PEP)-dependent phosphorylation of dihydroxyacetone. DhaM serves as the phosphoryl donor. Is phosphorylated by phosphoenolpyruvate in an EI- and HPr-dependent reaction, and a phosphorelay system on histidine residues finally leads to phosphoryl transfer to DhaL and dihydroxyacetone.</text>
</comment>
<dbReference type="Proteomes" id="UP001596267">
    <property type="component" value="Unassembled WGS sequence"/>
</dbReference>
<evidence type="ECO:0000259" key="6">
    <source>
        <dbReference type="PROSITE" id="PS51096"/>
    </source>
</evidence>
<dbReference type="NCBIfam" id="TIGR02364">
    <property type="entry name" value="dha_pts"/>
    <property type="match status" value="1"/>
</dbReference>
<dbReference type="EC" id="2.7.1.121" evidence="3"/>
<evidence type="ECO:0000256" key="5">
    <source>
        <dbReference type="ARBA" id="ARBA00046577"/>
    </source>
</evidence>
<evidence type="ECO:0000256" key="2">
    <source>
        <dbReference type="ARBA" id="ARBA00002788"/>
    </source>
</evidence>
<proteinExistence type="predicted"/>
<dbReference type="Pfam" id="PF03610">
    <property type="entry name" value="EIIA-man"/>
    <property type="match status" value="1"/>
</dbReference>
<evidence type="ECO:0000256" key="3">
    <source>
        <dbReference type="ARBA" id="ARBA00012095"/>
    </source>
</evidence>
<dbReference type="GO" id="GO:0047324">
    <property type="term" value="F:phosphoenolpyruvate-glycerone phosphotransferase activity"/>
    <property type="evidence" value="ECO:0007669"/>
    <property type="project" value="UniProtKB-EC"/>
</dbReference>
<organism evidence="7 8">
    <name type="scientific">Sporolactobacillus kofuensis</name>
    <dbReference type="NCBI Taxonomy" id="269672"/>
    <lineage>
        <taxon>Bacteria</taxon>
        <taxon>Bacillati</taxon>
        <taxon>Bacillota</taxon>
        <taxon>Bacilli</taxon>
        <taxon>Bacillales</taxon>
        <taxon>Sporolactobacillaceae</taxon>
        <taxon>Sporolactobacillus</taxon>
    </lineage>
</organism>
<accession>A0ABW1WDH2</accession>
<keyword evidence="7" id="KW-0418">Kinase</keyword>
<evidence type="ECO:0000256" key="1">
    <source>
        <dbReference type="ARBA" id="ARBA00001113"/>
    </source>
</evidence>
<dbReference type="InterPro" id="IPR039643">
    <property type="entry name" value="DhaM"/>
</dbReference>
<evidence type="ECO:0000313" key="7">
    <source>
        <dbReference type="EMBL" id="MFC6386229.1"/>
    </source>
</evidence>